<dbReference type="Pfam" id="PF12729">
    <property type="entry name" value="4HB_MCP_1"/>
    <property type="match status" value="1"/>
</dbReference>
<dbReference type="AlphaFoldDB" id="A0AA51RAV4"/>
<name>A0AA51RAV4_9BACT</name>
<keyword evidence="4" id="KW-1185">Reference proteome</keyword>
<evidence type="ECO:0000256" key="1">
    <source>
        <dbReference type="SAM" id="Phobius"/>
    </source>
</evidence>
<sequence>MKLYNKIKWVLGILMIITLVITTNLVDRNNFLQISNAIETIYEDRLVAKDLIFKISALINKKEIAAIKSDSSFYANQNNLIDNEIDNYLLRYDQTKLTTKEREILGDFKVNYQVLKENESEFIQSNFLQNALLFDQFPEVKSNLENLAAIQLKEGGRQLQISRRAMDSVELFTQIEIYILIFLAIIVQIIVMYKPKEEE</sequence>
<proteinExistence type="predicted"/>
<dbReference type="Proteomes" id="UP001230496">
    <property type="component" value="Chromosome"/>
</dbReference>
<dbReference type="KEGG" id="msaa:QYS49_38755"/>
<keyword evidence="1" id="KW-0472">Membrane</keyword>
<organism evidence="3 4">
    <name type="scientific">Marivirga salinarum</name>
    <dbReference type="NCBI Taxonomy" id="3059078"/>
    <lineage>
        <taxon>Bacteria</taxon>
        <taxon>Pseudomonadati</taxon>
        <taxon>Bacteroidota</taxon>
        <taxon>Cytophagia</taxon>
        <taxon>Cytophagales</taxon>
        <taxon>Marivirgaceae</taxon>
        <taxon>Marivirga</taxon>
    </lineage>
</organism>
<dbReference type="EMBL" id="CP129971">
    <property type="protein sequence ID" value="WMN11536.1"/>
    <property type="molecule type" value="Genomic_DNA"/>
</dbReference>
<keyword evidence="1" id="KW-0812">Transmembrane</keyword>
<evidence type="ECO:0000259" key="2">
    <source>
        <dbReference type="Pfam" id="PF12729"/>
    </source>
</evidence>
<dbReference type="RefSeq" id="WP_308348869.1">
    <property type="nucleotide sequence ID" value="NZ_CP129971.1"/>
</dbReference>
<evidence type="ECO:0000313" key="4">
    <source>
        <dbReference type="Proteomes" id="UP001230496"/>
    </source>
</evidence>
<keyword evidence="1" id="KW-1133">Transmembrane helix</keyword>
<feature type="transmembrane region" description="Helical" evidence="1">
    <location>
        <begin position="171"/>
        <end position="193"/>
    </location>
</feature>
<dbReference type="InterPro" id="IPR024478">
    <property type="entry name" value="HlyB_4HB_MCP"/>
</dbReference>
<gene>
    <name evidence="3" type="ORF">QYS49_38755</name>
</gene>
<evidence type="ECO:0000313" key="3">
    <source>
        <dbReference type="EMBL" id="WMN11536.1"/>
    </source>
</evidence>
<feature type="domain" description="Chemotaxis methyl-accepting receptor HlyB-like 4HB MCP" evidence="2">
    <location>
        <begin position="1"/>
        <end position="125"/>
    </location>
</feature>
<reference evidence="3 4" key="1">
    <citation type="submission" date="2023-08" db="EMBL/GenBank/DDBJ databases">
        <title>Comparative genomics and taxonomic characterization of three novel marine species of genus Marivirga.</title>
        <authorList>
            <person name="Muhammad N."/>
            <person name="Kim S.-G."/>
        </authorList>
    </citation>
    <scope>NUCLEOTIDE SEQUENCE [LARGE SCALE GENOMIC DNA]</scope>
    <source>
        <strain evidence="3 4">BDSF4-3</strain>
    </source>
</reference>
<protein>
    <submittedName>
        <fullName evidence="3">MCP four helix bundle domain-containing protein</fullName>
    </submittedName>
</protein>
<accession>A0AA51RAV4</accession>
<feature type="transmembrane region" description="Helical" evidence="1">
    <location>
        <begin position="6"/>
        <end position="26"/>
    </location>
</feature>